<comment type="function">
    <text evidence="8">Participates actively in the response to hyperosmotic and heat shock by preventing the aggregation of stress-denatured proteins and by disaggregating proteins, also in an autonomous, DnaK-independent fashion. Unfolded proteins bind initially to DnaJ; upon interaction with the DnaJ-bound protein, DnaK hydrolyzes its bound ATP, resulting in the formation of a stable complex. GrpE releases ADP from DnaK; ATP binding to DnaK triggers the release of the substrate protein, thus completing the reaction cycle. Several rounds of ATP-dependent interactions between DnaJ, DnaK and GrpE are required for fully efficient folding. Also involved, together with DnaK and GrpE, in the DNA replication of plasmids through activation of initiation proteins.</text>
</comment>
<dbReference type="RefSeq" id="WP_004794260.1">
    <property type="nucleotide sequence ID" value="NZ_LR215010.1"/>
</dbReference>
<proteinExistence type="inferred from homology"/>
<dbReference type="Gene3D" id="1.10.287.110">
    <property type="entry name" value="DnaJ domain"/>
    <property type="match status" value="1"/>
</dbReference>
<feature type="binding site" evidence="8">
    <location>
        <position position="167"/>
    </location>
    <ligand>
        <name>Zn(2+)</name>
        <dbReference type="ChEBI" id="CHEBI:29105"/>
        <label>2</label>
    </ligand>
</feature>
<dbReference type="NCBIfam" id="TIGR02349">
    <property type="entry name" value="DnaJ_bact"/>
    <property type="match status" value="1"/>
</dbReference>
<accession>A0A449AQ17</accession>
<dbReference type="Pfam" id="PF00226">
    <property type="entry name" value="DnaJ"/>
    <property type="match status" value="1"/>
</dbReference>
<dbReference type="CDD" id="cd06257">
    <property type="entry name" value="DnaJ"/>
    <property type="match status" value="1"/>
</dbReference>
<evidence type="ECO:0000256" key="6">
    <source>
        <dbReference type="ARBA" id="ARBA00061004"/>
    </source>
</evidence>
<evidence type="ECO:0000259" key="10">
    <source>
        <dbReference type="PROSITE" id="PS50076"/>
    </source>
</evidence>
<dbReference type="PANTHER" id="PTHR43096">
    <property type="entry name" value="DNAJ HOMOLOG 1, MITOCHONDRIAL-RELATED"/>
    <property type="match status" value="1"/>
</dbReference>
<evidence type="ECO:0000313" key="13">
    <source>
        <dbReference type="Proteomes" id="UP000290495"/>
    </source>
</evidence>
<evidence type="ECO:0000256" key="8">
    <source>
        <dbReference type="HAMAP-Rule" id="MF_01152"/>
    </source>
</evidence>
<evidence type="ECO:0000256" key="3">
    <source>
        <dbReference type="ARBA" id="ARBA00022771"/>
    </source>
</evidence>
<dbReference type="GO" id="GO:0031072">
    <property type="term" value="F:heat shock protein binding"/>
    <property type="evidence" value="ECO:0007669"/>
    <property type="project" value="InterPro"/>
</dbReference>
<organism evidence="12 13">
    <name type="scientific">Mycoplasmopsis canis</name>
    <dbReference type="NCBI Taxonomy" id="29555"/>
    <lineage>
        <taxon>Bacteria</taxon>
        <taxon>Bacillati</taxon>
        <taxon>Mycoplasmatota</taxon>
        <taxon>Mycoplasmoidales</taxon>
        <taxon>Metamycoplasmataceae</taxon>
        <taxon>Mycoplasmopsis</taxon>
    </lineage>
</organism>
<feature type="binding site" evidence="8">
    <location>
        <position position="207"/>
    </location>
    <ligand>
        <name>Zn(2+)</name>
        <dbReference type="ChEBI" id="CHEBI:29105"/>
        <label>1</label>
    </ligand>
</feature>
<dbReference type="CDD" id="cd10747">
    <property type="entry name" value="DnaJ_C"/>
    <property type="match status" value="1"/>
</dbReference>
<evidence type="ECO:0000256" key="1">
    <source>
        <dbReference type="ARBA" id="ARBA00022723"/>
    </source>
</evidence>
<dbReference type="CDD" id="cd10719">
    <property type="entry name" value="DnaJ_zf"/>
    <property type="match status" value="1"/>
</dbReference>
<evidence type="ECO:0000259" key="11">
    <source>
        <dbReference type="PROSITE" id="PS51188"/>
    </source>
</evidence>
<feature type="binding site" evidence="8">
    <location>
        <position position="193"/>
    </location>
    <ligand>
        <name>Zn(2+)</name>
        <dbReference type="ChEBI" id="CHEBI:29105"/>
        <label>2</label>
    </ligand>
</feature>
<dbReference type="HAMAP" id="MF_01152">
    <property type="entry name" value="DnaJ"/>
    <property type="match status" value="1"/>
</dbReference>
<dbReference type="Gene3D" id="2.60.260.20">
    <property type="entry name" value="Urease metallochaperone UreE, N-terminal domain"/>
    <property type="match status" value="2"/>
</dbReference>
<comment type="subunit">
    <text evidence="8">Homodimer.</text>
</comment>
<dbReference type="Proteomes" id="UP000290495">
    <property type="component" value="Chromosome"/>
</dbReference>
<feature type="domain" description="CR-type" evidence="11">
    <location>
        <begin position="137"/>
        <end position="219"/>
    </location>
</feature>
<dbReference type="SUPFAM" id="SSF49493">
    <property type="entry name" value="HSP40/DnaJ peptide-binding domain"/>
    <property type="match status" value="2"/>
</dbReference>
<dbReference type="Pfam" id="PF01556">
    <property type="entry name" value="DnaJ_C"/>
    <property type="match status" value="1"/>
</dbReference>
<dbReference type="GO" id="GO:0005524">
    <property type="term" value="F:ATP binding"/>
    <property type="evidence" value="ECO:0007669"/>
    <property type="project" value="InterPro"/>
</dbReference>
<dbReference type="SUPFAM" id="SSF57938">
    <property type="entry name" value="DnaJ/Hsp40 cysteine-rich domain"/>
    <property type="match status" value="1"/>
</dbReference>
<dbReference type="InterPro" id="IPR001623">
    <property type="entry name" value="DnaJ_domain"/>
</dbReference>
<dbReference type="PROSITE" id="PS50076">
    <property type="entry name" value="DNAJ_2"/>
    <property type="match status" value="1"/>
</dbReference>
<feature type="binding site" evidence="8">
    <location>
        <position position="153"/>
    </location>
    <ligand>
        <name>Zn(2+)</name>
        <dbReference type="ChEBI" id="CHEBI:29105"/>
        <label>1</label>
    </ligand>
</feature>
<keyword evidence="4 8" id="KW-0862">Zinc</keyword>
<evidence type="ECO:0000256" key="2">
    <source>
        <dbReference type="ARBA" id="ARBA00022737"/>
    </source>
</evidence>
<dbReference type="GO" id="GO:0008270">
    <property type="term" value="F:zinc ion binding"/>
    <property type="evidence" value="ECO:0007669"/>
    <property type="project" value="UniProtKB-UniRule"/>
</dbReference>
<dbReference type="EMBL" id="LR215010">
    <property type="protein sequence ID" value="VEU68655.1"/>
    <property type="molecule type" value="Genomic_DNA"/>
</dbReference>
<feature type="zinc finger region" description="CR-type" evidence="9">
    <location>
        <begin position="137"/>
        <end position="219"/>
    </location>
</feature>
<keyword evidence="3 8" id="KW-0863">Zinc-finger</keyword>
<evidence type="ECO:0000256" key="7">
    <source>
        <dbReference type="ARBA" id="ARBA00067609"/>
    </source>
</evidence>
<dbReference type="GO" id="GO:0009408">
    <property type="term" value="P:response to heat"/>
    <property type="evidence" value="ECO:0007669"/>
    <property type="project" value="InterPro"/>
</dbReference>
<dbReference type="Pfam" id="PF00684">
    <property type="entry name" value="DnaJ_CXXCXGXG"/>
    <property type="match status" value="1"/>
</dbReference>
<feature type="binding site" evidence="8">
    <location>
        <position position="170"/>
    </location>
    <ligand>
        <name>Zn(2+)</name>
        <dbReference type="ChEBI" id="CHEBI:29105"/>
        <label>2</label>
    </ligand>
</feature>
<keyword evidence="8" id="KW-0963">Cytoplasm</keyword>
<feature type="binding site" evidence="8">
    <location>
        <position position="150"/>
    </location>
    <ligand>
        <name>Zn(2+)</name>
        <dbReference type="ChEBI" id="CHEBI:29105"/>
        <label>1</label>
    </ligand>
</feature>
<dbReference type="InterPro" id="IPR001305">
    <property type="entry name" value="HSP_DnaJ_Cys-rich_dom"/>
</dbReference>
<reference evidence="12 13" key="1">
    <citation type="submission" date="2019-01" db="EMBL/GenBank/DDBJ databases">
        <authorList>
            <consortium name="Pathogen Informatics"/>
        </authorList>
    </citation>
    <scope>NUCLEOTIDE SEQUENCE [LARGE SCALE GENOMIC DNA]</scope>
    <source>
        <strain evidence="12 13">NCTC10146</strain>
    </source>
</reference>
<comment type="cofactor">
    <cofactor evidence="8">
        <name>Zn(2+)</name>
        <dbReference type="ChEBI" id="CHEBI:29105"/>
    </cofactor>
    <text evidence="8">Binds 2 Zn(2+) ions per monomer.</text>
</comment>
<evidence type="ECO:0000313" key="12">
    <source>
        <dbReference type="EMBL" id="VEU68655.1"/>
    </source>
</evidence>
<dbReference type="GO" id="GO:0051082">
    <property type="term" value="F:unfolded protein binding"/>
    <property type="evidence" value="ECO:0007669"/>
    <property type="project" value="UniProtKB-UniRule"/>
</dbReference>
<dbReference type="GO" id="GO:0005737">
    <property type="term" value="C:cytoplasm"/>
    <property type="evidence" value="ECO:0007669"/>
    <property type="project" value="UniProtKB-SubCell"/>
</dbReference>
<dbReference type="InterPro" id="IPR036869">
    <property type="entry name" value="J_dom_sf"/>
</dbReference>
<dbReference type="InterPro" id="IPR002939">
    <property type="entry name" value="DnaJ_C"/>
</dbReference>
<dbReference type="PRINTS" id="PR00625">
    <property type="entry name" value="JDOMAIN"/>
</dbReference>
<gene>
    <name evidence="12" type="primary">MCYN0748</name>
    <name evidence="8" type="synonym">dnaJ</name>
    <name evidence="12" type="ORF">NCTC10146_00101</name>
</gene>
<sequence length="372" mass="41211">MSNKRDYYDVLGVKKNATEQEIKTAYRSLAKKYHPDKLKDGTSDKKMQELNEAYEILSNPEKRNIYDNYGHDAANGGAGAGGGFNSSDFSGFGGFEDIFENIFGGFGSSRKRNANQPMKGSDVKVSKRISFMQSINGDELKETMDKFDTCLHCGGSGAESNHDIETCLTCNGSGYVSKRMRSLFGLTQQQVACDTCGGTGKKILKKCTVCKGHKYVKTQRSVKIPIAPGTENGTLLKLQGYGEAGTNGGPSGDLYIQIVVEPHKHFERRGNDLYLEFPVSFIDLMLEKNVQVPTPYGNVIIALKRTYETGQVIRLDKKGVKSKHFTGDLKIILKVVKPEISKSNLKEMIKVFETLEDTTNDSFVKEINKTLK</sequence>
<dbReference type="InterPro" id="IPR036410">
    <property type="entry name" value="HSP_DnaJ_Cys-rich_dom_sf"/>
</dbReference>
<protein>
    <recommendedName>
        <fullName evidence="7 8">Chaperone protein DnaJ</fullName>
    </recommendedName>
</protein>
<dbReference type="InterPro" id="IPR012724">
    <property type="entry name" value="DnaJ"/>
</dbReference>
<keyword evidence="5 8" id="KW-0143">Chaperone</keyword>
<dbReference type="GO" id="GO:0006260">
    <property type="term" value="P:DNA replication"/>
    <property type="evidence" value="ECO:0007669"/>
    <property type="project" value="UniProtKB-KW"/>
</dbReference>
<feature type="domain" description="J" evidence="10">
    <location>
        <begin position="6"/>
        <end position="70"/>
    </location>
</feature>
<comment type="similarity">
    <text evidence="6 8">Belongs to the DnaJ family.</text>
</comment>
<dbReference type="Gene3D" id="2.10.230.10">
    <property type="entry name" value="Heat shock protein DnaJ, cysteine-rich domain"/>
    <property type="match status" value="1"/>
</dbReference>
<keyword evidence="2 8" id="KW-0677">Repeat</keyword>
<dbReference type="InterPro" id="IPR008971">
    <property type="entry name" value="HSP40/DnaJ_pept-bd"/>
</dbReference>
<comment type="caution">
    <text evidence="8">Lacks conserved residue(s) required for the propagation of feature annotation.</text>
</comment>
<dbReference type="PROSITE" id="PS51188">
    <property type="entry name" value="ZF_CR"/>
    <property type="match status" value="1"/>
</dbReference>
<dbReference type="PANTHER" id="PTHR43096:SF52">
    <property type="entry name" value="DNAJ HOMOLOG 1, MITOCHONDRIAL-RELATED"/>
    <property type="match status" value="1"/>
</dbReference>
<evidence type="ECO:0000256" key="9">
    <source>
        <dbReference type="PROSITE-ProRule" id="PRU00546"/>
    </source>
</evidence>
<keyword evidence="8" id="KW-0235">DNA replication</keyword>
<comment type="domain">
    <text evidence="8">The J domain is necessary and sufficient to stimulate DnaK ATPase activity. Zinc center 1 plays an important role in the autonomous, DnaK-independent chaperone activity of DnaJ. Zinc center 2 is essential for interaction with DnaK and for DnaJ activity.</text>
</comment>
<dbReference type="SMART" id="SM00271">
    <property type="entry name" value="DnaJ"/>
    <property type="match status" value="1"/>
</dbReference>
<feature type="binding site" evidence="8">
    <location>
        <position position="210"/>
    </location>
    <ligand>
        <name>Zn(2+)</name>
        <dbReference type="ChEBI" id="CHEBI:29105"/>
        <label>1</label>
    </ligand>
</feature>
<dbReference type="AlphaFoldDB" id="A0A449AQ17"/>
<evidence type="ECO:0000256" key="4">
    <source>
        <dbReference type="ARBA" id="ARBA00022833"/>
    </source>
</evidence>
<keyword evidence="8 12" id="KW-0346">Stress response</keyword>
<comment type="subcellular location">
    <subcellularLocation>
        <location evidence="8">Cytoplasm</location>
    </subcellularLocation>
</comment>
<dbReference type="GO" id="GO:0042026">
    <property type="term" value="P:protein refolding"/>
    <property type="evidence" value="ECO:0007669"/>
    <property type="project" value="TreeGrafter"/>
</dbReference>
<dbReference type="FunFam" id="2.10.230.10:FF:000002">
    <property type="entry name" value="Molecular chaperone DnaJ"/>
    <property type="match status" value="1"/>
</dbReference>
<feature type="binding site" evidence="8">
    <location>
        <position position="196"/>
    </location>
    <ligand>
        <name>Zn(2+)</name>
        <dbReference type="ChEBI" id="CHEBI:29105"/>
        <label>2</label>
    </ligand>
</feature>
<name>A0A449AQ17_9BACT</name>
<dbReference type="SUPFAM" id="SSF46565">
    <property type="entry name" value="Chaperone J-domain"/>
    <property type="match status" value="1"/>
</dbReference>
<evidence type="ECO:0000256" key="5">
    <source>
        <dbReference type="ARBA" id="ARBA00023186"/>
    </source>
</evidence>
<keyword evidence="1 8" id="KW-0479">Metal-binding</keyword>